<protein>
    <submittedName>
        <fullName evidence="1">Uncharacterized protein</fullName>
    </submittedName>
</protein>
<sequence length="125" mass="15006">MDFEKIIAHSPNPEAAIRAAYKLELCEEMIRLTNELERDIAKLNTREKLAFYEMIGSKEMVEFLQEKLWNKEVDAQLNLYMLIEERKRHGLKVDPDIEKWLRYDPHELLERRKRELGLSGNPMYQ</sequence>
<dbReference type="RefSeq" id="WP_015020376.1">
    <property type="nucleotide sequence ID" value="NC_018719.1"/>
</dbReference>
<dbReference type="BioCyc" id="CNIT1237085:G1324-2924-MONOMER"/>
<dbReference type="AlphaFoldDB" id="K0IM01"/>
<name>K0IM01_NITGG</name>
<keyword evidence="2" id="KW-1185">Reference proteome</keyword>
<evidence type="ECO:0000313" key="2">
    <source>
        <dbReference type="Proteomes" id="UP000008037"/>
    </source>
</evidence>
<accession>K0IM01</accession>
<reference evidence="1 2" key="1">
    <citation type="journal article" date="2012" name="Environ. Microbiol.">
        <title>The genome of the ammonia-oxidizing Candidatus Nitrososphaera gargensis: insights into metabolic versatility and environmental adaptations.</title>
        <authorList>
            <person name="Spang A."/>
            <person name="Poehlein A."/>
            <person name="Offre P."/>
            <person name="Zumbragel S."/>
            <person name="Haider S."/>
            <person name="Rychlik N."/>
            <person name="Nowka B."/>
            <person name="Schmeisser C."/>
            <person name="Lebedeva E.V."/>
            <person name="Rattei T."/>
            <person name="Bohm C."/>
            <person name="Schmid M."/>
            <person name="Galushko A."/>
            <person name="Hatzenpichler R."/>
            <person name="Weinmaier T."/>
            <person name="Daniel R."/>
            <person name="Schleper C."/>
            <person name="Spieck E."/>
            <person name="Streit W."/>
            <person name="Wagner M."/>
        </authorList>
    </citation>
    <scope>NUCLEOTIDE SEQUENCE [LARGE SCALE GENOMIC DNA]</scope>
    <source>
        <strain evidence="2">Ga9.2</strain>
    </source>
</reference>
<dbReference type="EMBL" id="CP002408">
    <property type="protein sequence ID" value="AFU59842.1"/>
    <property type="molecule type" value="Genomic_DNA"/>
</dbReference>
<dbReference type="GeneID" id="13794943"/>
<dbReference type="HOGENOM" id="CLU_1987693_0_0_2"/>
<dbReference type="Proteomes" id="UP000008037">
    <property type="component" value="Chromosome"/>
</dbReference>
<proteinExistence type="predicted"/>
<organism evidence="1 2">
    <name type="scientific">Nitrososphaera gargensis (strain Ga9.2)</name>
    <dbReference type="NCBI Taxonomy" id="1237085"/>
    <lineage>
        <taxon>Archaea</taxon>
        <taxon>Nitrososphaerota</taxon>
        <taxon>Nitrososphaeria</taxon>
        <taxon>Nitrososphaerales</taxon>
        <taxon>Nitrososphaeraceae</taxon>
        <taxon>Nitrososphaera</taxon>
    </lineage>
</organism>
<gene>
    <name evidence="1" type="ordered locus">Ngar_c29240</name>
</gene>
<evidence type="ECO:0000313" key="1">
    <source>
        <dbReference type="EMBL" id="AFU59842.1"/>
    </source>
</evidence>
<dbReference type="KEGG" id="nga:Ngar_c29240"/>
<dbReference type="InParanoid" id="K0IM01"/>